<sequence>MGAGSGPWTEPGAFPVAPGVYRIPLPLPNDGLHAVNVYAVESADGLVLIDSGWALQEARDLLESALGSIGHGFEDITRFLITHMHRDHYTLAVELRRMFGARIALGVGEQPNFDAVHGGSGEAQLAEIARWGATDLVEKLRELYTKDNSAQAKSVYELPDDWIPGAQDIRLGDRTLRAVPTPGHTRGHVVFADPAASLMFSGDHVLPHITPSIGFEPARAELPLGAYLDSLRLTRTLPDMRLLPAHGPVTDSVHTRVDELLLHHEERLAATEVVVRDGAATAFEAASRLAWTRRGRAFDELDTFNRTLAVGETAAHLDVLVVRGALKSSIVDGVVEYVPLPGDPKR</sequence>
<keyword evidence="3" id="KW-1185">Reference proteome</keyword>
<dbReference type="Proteomes" id="UP000734823">
    <property type="component" value="Unassembled WGS sequence"/>
</dbReference>
<dbReference type="Gene3D" id="3.60.15.10">
    <property type="entry name" value="Ribonuclease Z/Hydroxyacylglutathione hydrolase-like"/>
    <property type="match status" value="1"/>
</dbReference>
<dbReference type="EMBL" id="JABVED010000006">
    <property type="protein sequence ID" value="MBC6448179.1"/>
    <property type="molecule type" value="Genomic_DNA"/>
</dbReference>
<evidence type="ECO:0000313" key="2">
    <source>
        <dbReference type="EMBL" id="MBC6448179.1"/>
    </source>
</evidence>
<dbReference type="InterPro" id="IPR050662">
    <property type="entry name" value="Sec-metab_biosynth-thioest"/>
</dbReference>
<feature type="domain" description="Metallo-beta-lactamase" evidence="1">
    <location>
        <begin position="34"/>
        <end position="246"/>
    </location>
</feature>
<evidence type="ECO:0000259" key="1">
    <source>
        <dbReference type="SMART" id="SM00849"/>
    </source>
</evidence>
<dbReference type="PANTHER" id="PTHR23131:SF4">
    <property type="entry name" value="METALLO-BETA-LACTAMASE SUPERFAMILY POTEIN"/>
    <property type="match status" value="1"/>
</dbReference>
<dbReference type="InterPro" id="IPR036388">
    <property type="entry name" value="WH-like_DNA-bd_sf"/>
</dbReference>
<protein>
    <submittedName>
        <fullName evidence="2">MBL fold metallo-hydrolase</fullName>
    </submittedName>
</protein>
<comment type="caution">
    <text evidence="2">The sequence shown here is derived from an EMBL/GenBank/DDBJ whole genome shotgun (WGS) entry which is preliminary data.</text>
</comment>
<accession>A0ABR7L6B2</accession>
<dbReference type="InterPro" id="IPR001279">
    <property type="entry name" value="Metallo-B-lactamas"/>
</dbReference>
<dbReference type="PANTHER" id="PTHR23131">
    <property type="entry name" value="ENDORIBONUCLEASE LACTB2"/>
    <property type="match status" value="1"/>
</dbReference>
<dbReference type="SUPFAM" id="SSF56281">
    <property type="entry name" value="Metallo-hydrolase/oxidoreductase"/>
    <property type="match status" value="1"/>
</dbReference>
<dbReference type="InterPro" id="IPR036866">
    <property type="entry name" value="RibonucZ/Hydroxyglut_hydro"/>
</dbReference>
<name>A0ABR7L6B2_9PSEU</name>
<dbReference type="Gene3D" id="1.10.10.10">
    <property type="entry name" value="Winged helix-like DNA-binding domain superfamily/Winged helix DNA-binding domain"/>
    <property type="match status" value="1"/>
</dbReference>
<gene>
    <name evidence="2" type="ORF">GPZ80_13485</name>
</gene>
<evidence type="ECO:0000313" key="3">
    <source>
        <dbReference type="Proteomes" id="UP000734823"/>
    </source>
</evidence>
<dbReference type="SMART" id="SM00849">
    <property type="entry name" value="Lactamase_B"/>
    <property type="match status" value="1"/>
</dbReference>
<dbReference type="Pfam" id="PF00753">
    <property type="entry name" value="Lactamase_B"/>
    <property type="match status" value="1"/>
</dbReference>
<proteinExistence type="predicted"/>
<reference evidence="2 3" key="1">
    <citation type="submission" date="2020-06" db="EMBL/GenBank/DDBJ databases">
        <title>Actinokineospora xiongansis sp. nov., isolated from soil of Baiyangdian.</title>
        <authorList>
            <person name="Zhang X."/>
        </authorList>
    </citation>
    <scope>NUCLEOTIDE SEQUENCE [LARGE SCALE GENOMIC DNA]</scope>
    <source>
        <strain evidence="2 3">HBU206404</strain>
    </source>
</reference>
<dbReference type="RefSeq" id="WP_187220660.1">
    <property type="nucleotide sequence ID" value="NZ_JABVED010000006.1"/>
</dbReference>
<organism evidence="2 3">
    <name type="scientific">Actinokineospora xionganensis</name>
    <dbReference type="NCBI Taxonomy" id="2684470"/>
    <lineage>
        <taxon>Bacteria</taxon>
        <taxon>Bacillati</taxon>
        <taxon>Actinomycetota</taxon>
        <taxon>Actinomycetes</taxon>
        <taxon>Pseudonocardiales</taxon>
        <taxon>Pseudonocardiaceae</taxon>
        <taxon>Actinokineospora</taxon>
    </lineage>
</organism>